<dbReference type="Pfam" id="PF18962">
    <property type="entry name" value="Por_Secre_tail"/>
    <property type="match status" value="1"/>
</dbReference>
<dbReference type="Proteomes" id="UP000598971">
    <property type="component" value="Unassembled WGS sequence"/>
</dbReference>
<dbReference type="PANTHER" id="PTHR41339">
    <property type="entry name" value="LIPL48"/>
    <property type="match status" value="1"/>
</dbReference>
<feature type="domain" description="Secretion system C-terminal sorting" evidence="2">
    <location>
        <begin position="487"/>
        <end position="560"/>
    </location>
</feature>
<evidence type="ECO:0000259" key="2">
    <source>
        <dbReference type="Pfam" id="PF18962"/>
    </source>
</evidence>
<sequence length="563" mass="58637">MQVKFLLKNVLLIAMLATSAVTATFAQTKKPVKQIGGPGIDSLITKNTTWSCDTIYYLNGKIYVTSGAELTIKAGTVIMGDSLNKGSLIITKGSKIHAVGTPTCPIVFTSAKAPNKRARGDWGGLILLGKSSINQPGGLANIEGIAPGPLSEYGGGLTPDVNDNSGELSFVRVEFAGVALSLNNEINGITFGGVGAGTLVDYVQVSYSNDDSFEWFGGTVNAKHLIAFRGLDDDFDTDNGYSGKLQFGIGARDPLVADISGSNGFESDNDASGSLNTPQTRATFSNFTISAGADSATNSLYRQGAQIRRNSHMNLYNSILMGYPTGLNMDGTTTQNNVTADTMVEHNILGVKYAPKNVVTTSPSGTTSIINLLNAGGGADNRFFTGNAQILLSNPYNLNNPKFSPGAGSPALSGAKFNETALAGGFFTPTTYVGAMGKGAAANWATTWVNFKPTATVYTALCICSSAFVANSTEEAIAAEPVQSVSVYPNPARGVFKVSLNGFTGGVNVKVTNLSGAVVYNKQSSVTAKSVLSVSLNNAPAGLYFVTVSNGAKTVTQKINVIQ</sequence>
<dbReference type="Gene3D" id="2.60.40.3080">
    <property type="match status" value="1"/>
</dbReference>
<evidence type="ECO:0000256" key="1">
    <source>
        <dbReference type="SAM" id="SignalP"/>
    </source>
</evidence>
<keyword evidence="1" id="KW-0732">Signal</keyword>
<evidence type="ECO:0000313" key="4">
    <source>
        <dbReference type="Proteomes" id="UP000598971"/>
    </source>
</evidence>
<feature type="chain" id="PRO_5035157405" evidence="1">
    <location>
        <begin position="27"/>
        <end position="563"/>
    </location>
</feature>
<dbReference type="EMBL" id="WHPF01000006">
    <property type="protein sequence ID" value="NNV55872.1"/>
    <property type="molecule type" value="Genomic_DNA"/>
</dbReference>
<name>A0A8J8FE78_9BACT</name>
<organism evidence="3 4">
    <name type="scientific">Limnovirga soli</name>
    <dbReference type="NCBI Taxonomy" id="2656915"/>
    <lineage>
        <taxon>Bacteria</taxon>
        <taxon>Pseudomonadati</taxon>
        <taxon>Bacteroidota</taxon>
        <taxon>Chitinophagia</taxon>
        <taxon>Chitinophagales</taxon>
        <taxon>Chitinophagaceae</taxon>
        <taxon>Limnovirga</taxon>
    </lineage>
</organism>
<protein>
    <submittedName>
        <fullName evidence="3">T9SS type A sorting domain-containing protein</fullName>
    </submittedName>
</protein>
<keyword evidence="4" id="KW-1185">Reference proteome</keyword>
<comment type="caution">
    <text evidence="3">The sequence shown here is derived from an EMBL/GenBank/DDBJ whole genome shotgun (WGS) entry which is preliminary data.</text>
</comment>
<dbReference type="NCBIfam" id="TIGR04183">
    <property type="entry name" value="Por_Secre_tail"/>
    <property type="match status" value="1"/>
</dbReference>
<dbReference type="AlphaFoldDB" id="A0A8J8FE78"/>
<dbReference type="PANTHER" id="PTHR41339:SF1">
    <property type="entry name" value="SECRETED PROTEIN"/>
    <property type="match status" value="1"/>
</dbReference>
<evidence type="ECO:0000313" key="3">
    <source>
        <dbReference type="EMBL" id="NNV55872.1"/>
    </source>
</evidence>
<feature type="signal peptide" evidence="1">
    <location>
        <begin position="1"/>
        <end position="26"/>
    </location>
</feature>
<reference evidence="3" key="1">
    <citation type="submission" date="2019-10" db="EMBL/GenBank/DDBJ databases">
        <title>Draft genome sequence of Panacibacter sp. KCS-6.</title>
        <authorList>
            <person name="Yim K.J."/>
        </authorList>
    </citation>
    <scope>NUCLEOTIDE SEQUENCE</scope>
    <source>
        <strain evidence="3">KCS-6</strain>
    </source>
</reference>
<dbReference type="InterPro" id="IPR026444">
    <property type="entry name" value="Secre_tail"/>
</dbReference>
<proteinExistence type="predicted"/>
<accession>A0A8J8FE78</accession>
<gene>
    <name evidence="3" type="ORF">GD597_10415</name>
</gene>
<dbReference type="RefSeq" id="WP_171607800.1">
    <property type="nucleotide sequence ID" value="NZ_WHPF01000006.1"/>
</dbReference>